<proteinExistence type="inferred from homology"/>
<sequence>MTDGTQHSQGQKALLDLESRFTLKKTSAYGINGTQLKVLALFPRLFEDYPYPVVVTAAILKLADWFRQSNNVIKFHIYKVFQQSSEAHLPKLINTEETVRRILPVLTSNDFLARSITLRMLGCMSVIIPNKLDVHFGIVQRLQQASEKSEIEAAIWAADRFCAESHRFMTVICSETATMINRETIQSDIKKQLVCILRHMHGDISLSKKVEI</sequence>
<gene>
    <name evidence="3" type="ORF">INT43_008414</name>
</gene>
<protein>
    <recommendedName>
        <fullName evidence="2">Integrator complex subunit 7 N-terminal domain-containing protein</fullName>
    </recommendedName>
</protein>
<dbReference type="OrthoDB" id="275783at2759"/>
<dbReference type="GO" id="GO:0034472">
    <property type="term" value="P:snRNA 3'-end processing"/>
    <property type="evidence" value="ECO:0007669"/>
    <property type="project" value="TreeGrafter"/>
</dbReference>
<dbReference type="InterPro" id="IPR056516">
    <property type="entry name" value="INTS7_N"/>
</dbReference>
<dbReference type="EMBL" id="JAEPQZ010000005">
    <property type="protein sequence ID" value="KAG2180835.1"/>
    <property type="molecule type" value="Genomic_DNA"/>
</dbReference>
<dbReference type="PANTHER" id="PTHR13322:SF2">
    <property type="entry name" value="INTEGRATOR COMPLEX SUBUNIT 7"/>
    <property type="match status" value="1"/>
</dbReference>
<reference evidence="3" key="1">
    <citation type="submission" date="2020-12" db="EMBL/GenBank/DDBJ databases">
        <title>Metabolic potential, ecology and presence of endohyphal bacteria is reflected in genomic diversity of Mucoromycotina.</title>
        <authorList>
            <person name="Muszewska A."/>
            <person name="Okrasinska A."/>
            <person name="Steczkiewicz K."/>
            <person name="Drgas O."/>
            <person name="Orlowska M."/>
            <person name="Perlinska-Lenart U."/>
            <person name="Aleksandrzak-Piekarczyk T."/>
            <person name="Szatraj K."/>
            <person name="Zielenkiewicz U."/>
            <person name="Pilsyk S."/>
            <person name="Malc E."/>
            <person name="Mieczkowski P."/>
            <person name="Kruszewska J.S."/>
            <person name="Biernat P."/>
            <person name="Pawlowska J."/>
        </authorList>
    </citation>
    <scope>NUCLEOTIDE SEQUENCE</scope>
    <source>
        <strain evidence="3">WA0000067209</strain>
    </source>
</reference>
<keyword evidence="4" id="KW-1185">Reference proteome</keyword>
<dbReference type="Proteomes" id="UP000654370">
    <property type="component" value="Unassembled WGS sequence"/>
</dbReference>
<comment type="similarity">
    <text evidence="1">Belongs to the Integrator subunit 7 family.</text>
</comment>
<name>A0A8H7PVV8_MORIS</name>
<dbReference type="AlphaFoldDB" id="A0A8H7PVV8"/>
<evidence type="ECO:0000313" key="4">
    <source>
        <dbReference type="Proteomes" id="UP000654370"/>
    </source>
</evidence>
<comment type="caution">
    <text evidence="3">The sequence shown here is derived from an EMBL/GenBank/DDBJ whole genome shotgun (WGS) entry which is preliminary data.</text>
</comment>
<organism evidence="3 4">
    <name type="scientific">Mortierella isabellina</name>
    <name type="common">Filamentous fungus</name>
    <name type="synonym">Umbelopsis isabellina</name>
    <dbReference type="NCBI Taxonomy" id="91625"/>
    <lineage>
        <taxon>Eukaryota</taxon>
        <taxon>Fungi</taxon>
        <taxon>Fungi incertae sedis</taxon>
        <taxon>Mucoromycota</taxon>
        <taxon>Mucoromycotina</taxon>
        <taxon>Umbelopsidomycetes</taxon>
        <taxon>Umbelopsidales</taxon>
        <taxon>Umbelopsidaceae</taxon>
        <taxon>Umbelopsis</taxon>
    </lineage>
</organism>
<dbReference type="PANTHER" id="PTHR13322">
    <property type="entry name" value="C1ORF73 PROTEIN"/>
    <property type="match status" value="1"/>
</dbReference>
<evidence type="ECO:0000256" key="1">
    <source>
        <dbReference type="ARBA" id="ARBA00008565"/>
    </source>
</evidence>
<dbReference type="SUPFAM" id="SSF48371">
    <property type="entry name" value="ARM repeat"/>
    <property type="match status" value="1"/>
</dbReference>
<evidence type="ECO:0000313" key="3">
    <source>
        <dbReference type="EMBL" id="KAG2180835.1"/>
    </source>
</evidence>
<feature type="domain" description="Integrator complex subunit 7 N-terminal" evidence="2">
    <location>
        <begin position="33"/>
        <end position="210"/>
    </location>
</feature>
<accession>A0A8H7PVV8</accession>
<dbReference type="InterPro" id="IPR033060">
    <property type="entry name" value="INTS7"/>
</dbReference>
<dbReference type="InterPro" id="IPR016024">
    <property type="entry name" value="ARM-type_fold"/>
</dbReference>
<evidence type="ECO:0000259" key="2">
    <source>
        <dbReference type="Pfam" id="PF24436"/>
    </source>
</evidence>
<dbReference type="Pfam" id="PF24436">
    <property type="entry name" value="INTS7_N"/>
    <property type="match status" value="1"/>
</dbReference>
<dbReference type="GO" id="GO:0032039">
    <property type="term" value="C:integrator complex"/>
    <property type="evidence" value="ECO:0007669"/>
    <property type="project" value="InterPro"/>
</dbReference>